<dbReference type="AlphaFoldDB" id="A0A2V0P1E3"/>
<proteinExistence type="predicted"/>
<evidence type="ECO:0000313" key="2">
    <source>
        <dbReference type="EMBL" id="GBF93389.1"/>
    </source>
</evidence>
<dbReference type="EMBL" id="BDRX01000040">
    <property type="protein sequence ID" value="GBF93389.1"/>
    <property type="molecule type" value="Genomic_DNA"/>
</dbReference>
<keyword evidence="1" id="KW-0812">Transmembrane</keyword>
<feature type="transmembrane region" description="Helical" evidence="1">
    <location>
        <begin position="15"/>
        <end position="34"/>
    </location>
</feature>
<name>A0A2V0P1E3_9CHLO</name>
<evidence type="ECO:0000256" key="1">
    <source>
        <dbReference type="SAM" id="Phobius"/>
    </source>
</evidence>
<dbReference type="Proteomes" id="UP000247498">
    <property type="component" value="Unassembled WGS sequence"/>
</dbReference>
<feature type="transmembrane region" description="Helical" evidence="1">
    <location>
        <begin position="71"/>
        <end position="94"/>
    </location>
</feature>
<gene>
    <name evidence="2" type="ORF">Rsub_06427</name>
</gene>
<keyword evidence="3" id="KW-1185">Reference proteome</keyword>
<accession>A0A2V0P1E3</accession>
<protein>
    <submittedName>
        <fullName evidence="2">Uncharacterized protein</fullName>
    </submittedName>
</protein>
<reference evidence="2 3" key="1">
    <citation type="journal article" date="2018" name="Sci. Rep.">
        <title>Raphidocelis subcapitata (=Pseudokirchneriella subcapitata) provides an insight into genome evolution and environmental adaptations in the Sphaeropleales.</title>
        <authorList>
            <person name="Suzuki S."/>
            <person name="Yamaguchi H."/>
            <person name="Nakajima N."/>
            <person name="Kawachi M."/>
        </authorList>
    </citation>
    <scope>NUCLEOTIDE SEQUENCE [LARGE SCALE GENOMIC DNA]</scope>
    <source>
        <strain evidence="2 3">NIES-35</strain>
    </source>
</reference>
<dbReference type="InParanoid" id="A0A2V0P1E3"/>
<organism evidence="2 3">
    <name type="scientific">Raphidocelis subcapitata</name>
    <dbReference type="NCBI Taxonomy" id="307507"/>
    <lineage>
        <taxon>Eukaryota</taxon>
        <taxon>Viridiplantae</taxon>
        <taxon>Chlorophyta</taxon>
        <taxon>core chlorophytes</taxon>
        <taxon>Chlorophyceae</taxon>
        <taxon>CS clade</taxon>
        <taxon>Sphaeropleales</taxon>
        <taxon>Selenastraceae</taxon>
        <taxon>Raphidocelis</taxon>
    </lineage>
</organism>
<sequence>MVYCGCKTCGGKTRWGIEIIALLGATALLIAGLIKCIPSLITLTQCATKENALLDSGICWKTFWQTSSVPFIVTCAGAACLLVAFLTCCCFACAKAPAAGGKKGRAQAQAPQYDTAPQGDQYYHAPAPQGAKGVASV</sequence>
<comment type="caution">
    <text evidence="2">The sequence shown here is derived from an EMBL/GenBank/DDBJ whole genome shotgun (WGS) entry which is preliminary data.</text>
</comment>
<evidence type="ECO:0000313" key="3">
    <source>
        <dbReference type="Proteomes" id="UP000247498"/>
    </source>
</evidence>
<keyword evidence="1" id="KW-1133">Transmembrane helix</keyword>
<keyword evidence="1" id="KW-0472">Membrane</keyword>